<keyword evidence="4" id="KW-1185">Reference proteome</keyword>
<evidence type="ECO:0000256" key="1">
    <source>
        <dbReference type="SAM" id="Coils"/>
    </source>
</evidence>
<sequence length="661" mass="73373">MIDIRSFRDLVRLFYIYRRAFVIALWLTVALVVAGAFLLPTRYASDARLLVKPGRENLTVPIDVGERQAFAPMSTQRDPIADEEKMLTGRTVVMQVARLYLNEMAQAQQAPASVWKKIKLGAKQAVQAVLDGARSALVLIGLTEAQSPEERLAARFEDRFTVTHTPGSNVMELRFTWDDPLVAQRVLQTWVRVYTDERTAVLGRKSLVAFYDGKVRDADQQVDSLKGQLRARLEAIDGLSASERLTAITKRINELRDRQAELLAERTALEQGVAFAQGRARSLSGDVVAERDVGLGPNFLVLSNQLAELKRQRIEALRVYKDTAPSVVSLNESIATVEAQLKNEERNTQRSEKRTPNELGTLLARNTLEKSLRLKELGSMAASVERELSQLTDARRKVLASEPELGRIEQALAVAEKSRLLYLDSLEKARIDQALDDSRINNIAVIEAATLNPSRVAPRSLLLLLLALPAGLLVGGVTLYLCSVADQRIHDGGRVEARFGVPLWSSLKDIAHSGEDNDFHASLHRIYGTLPLEQVAERGLTLGLASSRAGEGVSFLADHLRRVLEAQGLRVRVNPPQAESRAEPGEVVLLEASDLLRNREAFLRLSRADQIVLVVEARASLVPVVDNALGVLRTAFRKVDGIVLNRRRFEVPPRVLRWLQA</sequence>
<dbReference type="GO" id="GO:0005886">
    <property type="term" value="C:plasma membrane"/>
    <property type="evidence" value="ECO:0007669"/>
    <property type="project" value="TreeGrafter"/>
</dbReference>
<dbReference type="PANTHER" id="PTHR32309:SF13">
    <property type="entry name" value="FERRIC ENTEROBACTIN TRANSPORT PROTEIN FEPE"/>
    <property type="match status" value="1"/>
</dbReference>
<dbReference type="Proteomes" id="UP000244892">
    <property type="component" value="Chromosome"/>
</dbReference>
<feature type="transmembrane region" description="Helical" evidence="2">
    <location>
        <begin position="461"/>
        <end position="481"/>
    </location>
</feature>
<dbReference type="PANTHER" id="PTHR32309">
    <property type="entry name" value="TYROSINE-PROTEIN KINASE"/>
    <property type="match status" value="1"/>
</dbReference>
<organism evidence="3 4">
    <name type="scientific">Aquabacterium olei</name>
    <dbReference type="NCBI Taxonomy" id="1296669"/>
    <lineage>
        <taxon>Bacteria</taxon>
        <taxon>Pseudomonadati</taxon>
        <taxon>Pseudomonadota</taxon>
        <taxon>Betaproteobacteria</taxon>
        <taxon>Burkholderiales</taxon>
        <taxon>Aquabacterium</taxon>
    </lineage>
</organism>
<gene>
    <name evidence="3" type="ORF">DEH84_00760</name>
</gene>
<evidence type="ECO:0000256" key="2">
    <source>
        <dbReference type="SAM" id="Phobius"/>
    </source>
</evidence>
<dbReference type="OrthoDB" id="8559110at2"/>
<dbReference type="KEGG" id="aon:DEH84_00760"/>
<keyword evidence="1" id="KW-0175">Coiled coil</keyword>
<dbReference type="GO" id="GO:0004713">
    <property type="term" value="F:protein tyrosine kinase activity"/>
    <property type="evidence" value="ECO:0007669"/>
    <property type="project" value="TreeGrafter"/>
</dbReference>
<dbReference type="RefSeq" id="WP_109033860.1">
    <property type="nucleotide sequence ID" value="NZ_CP029210.1"/>
</dbReference>
<accession>A0A2U8FMC2</accession>
<reference evidence="3 4" key="1">
    <citation type="submission" date="2018-05" db="EMBL/GenBank/DDBJ databases">
        <title>complete genome sequence of Aquabacterium olei NBRC 110486.</title>
        <authorList>
            <person name="Tang B."/>
            <person name="Chang J."/>
            <person name="Zhang L."/>
            <person name="Yang H."/>
        </authorList>
    </citation>
    <scope>NUCLEOTIDE SEQUENCE [LARGE SCALE GENOMIC DNA]</scope>
    <source>
        <strain evidence="3 4">NBRC 110486</strain>
    </source>
</reference>
<keyword evidence="2" id="KW-0472">Membrane</keyword>
<name>A0A2U8FMC2_9BURK</name>
<dbReference type="InterPro" id="IPR050445">
    <property type="entry name" value="Bact_polysacc_biosynth/exp"/>
</dbReference>
<evidence type="ECO:0000313" key="3">
    <source>
        <dbReference type="EMBL" id="AWI52142.1"/>
    </source>
</evidence>
<proteinExistence type="predicted"/>
<evidence type="ECO:0000313" key="4">
    <source>
        <dbReference type="Proteomes" id="UP000244892"/>
    </source>
</evidence>
<keyword evidence="2" id="KW-0812">Transmembrane</keyword>
<feature type="coiled-coil region" evidence="1">
    <location>
        <begin position="327"/>
        <end position="394"/>
    </location>
</feature>
<dbReference type="EMBL" id="CP029210">
    <property type="protein sequence ID" value="AWI52142.1"/>
    <property type="molecule type" value="Genomic_DNA"/>
</dbReference>
<feature type="transmembrane region" description="Helical" evidence="2">
    <location>
        <begin position="20"/>
        <end position="39"/>
    </location>
</feature>
<dbReference type="AlphaFoldDB" id="A0A2U8FMC2"/>
<feature type="coiled-coil region" evidence="1">
    <location>
        <begin position="245"/>
        <end position="272"/>
    </location>
</feature>
<protein>
    <submittedName>
        <fullName evidence="3">Lipopolysaccharide biosynthesis protein</fullName>
    </submittedName>
</protein>
<keyword evidence="2" id="KW-1133">Transmembrane helix</keyword>